<organism evidence="1 2">
    <name type="scientific">Variovorax paradoxus</name>
    <dbReference type="NCBI Taxonomy" id="34073"/>
    <lineage>
        <taxon>Bacteria</taxon>
        <taxon>Pseudomonadati</taxon>
        <taxon>Pseudomonadota</taxon>
        <taxon>Betaproteobacteria</taxon>
        <taxon>Burkholderiales</taxon>
        <taxon>Comamonadaceae</taxon>
        <taxon>Variovorax</taxon>
    </lineage>
</organism>
<evidence type="ECO:0000313" key="1">
    <source>
        <dbReference type="EMBL" id="KLN56474.1"/>
    </source>
</evidence>
<dbReference type="AlphaFoldDB" id="A0A0H2M240"/>
<comment type="caution">
    <text evidence="1">The sequence shown here is derived from an EMBL/GenBank/DDBJ whole genome shotgun (WGS) entry which is preliminary data.</text>
</comment>
<dbReference type="Proteomes" id="UP000035170">
    <property type="component" value="Unassembled WGS sequence"/>
</dbReference>
<keyword evidence="2" id="KW-1185">Reference proteome</keyword>
<dbReference type="RefSeq" id="WP_047784696.1">
    <property type="nucleotide sequence ID" value="NZ_JZWI01000011.1"/>
</dbReference>
<proteinExistence type="predicted"/>
<protein>
    <recommendedName>
        <fullName evidence="3">DUF1488 family protein</fullName>
    </recommendedName>
</protein>
<evidence type="ECO:0000313" key="2">
    <source>
        <dbReference type="Proteomes" id="UP000035170"/>
    </source>
</evidence>
<sequence length="106" mass="11655">MDFEGIYCFDTAAVRFAIYPDGPDGARIIGQISEETLHDVFGTRNLGDRLLETCRAHFDVIGAAALKRYRANPAQPIILTVDDFSRRISPRSARSQTASRATPLAA</sequence>
<dbReference type="EMBL" id="JZWI01000011">
    <property type="protein sequence ID" value="KLN56474.1"/>
    <property type="molecule type" value="Genomic_DNA"/>
</dbReference>
<accession>A0A0H2M240</accession>
<gene>
    <name evidence="1" type="ORF">VPARA_24160</name>
</gene>
<name>A0A0H2M240_VARPD</name>
<reference evidence="1 2" key="1">
    <citation type="submission" date="2015-03" db="EMBL/GenBank/DDBJ databases">
        <title>Genome sequence of Variovorax paradoxus TBEA6.</title>
        <authorList>
            <person name="Poehlein A."/>
            <person name="Schuldes J."/>
            <person name="Wuebbeler J.H."/>
            <person name="Hiessl S."/>
            <person name="Steinbuechel A."/>
            <person name="Daniel R."/>
        </authorList>
    </citation>
    <scope>NUCLEOTIDE SEQUENCE [LARGE SCALE GENOMIC DNA]</scope>
    <source>
        <strain evidence="1 2">TBEA6</strain>
    </source>
</reference>
<dbReference type="PATRIC" id="fig|34073.19.peg.2480"/>
<evidence type="ECO:0008006" key="3">
    <source>
        <dbReference type="Google" id="ProtNLM"/>
    </source>
</evidence>